<keyword evidence="3" id="KW-1185">Reference proteome</keyword>
<gene>
    <name evidence="2" type="ORF">IHQ68_15615</name>
</gene>
<sequence>MSRLPLCLALSVALTAPVSARADASCAPVISAFEKLASAPAYRQLTRAFGRKPMTSLAIGQKFYVQNEGEWQALELKPGERQSMMKSAVGAGMKDCVQKSDETYEGDAVKVYAYAPPKELEDQGAGEQTVWVGAKDGLPRRIFSERSEIQLSYGDITPPPVGRQ</sequence>
<reference evidence="2" key="1">
    <citation type="submission" date="2020-10" db="EMBL/GenBank/DDBJ databases">
        <authorList>
            <person name="Abbas A."/>
            <person name="Razzaq R."/>
            <person name="Waqas M."/>
            <person name="Abbas N."/>
            <person name="Nielsen T.K."/>
            <person name="Hansen L.H."/>
            <person name="Hussain S."/>
            <person name="Shahid M."/>
        </authorList>
    </citation>
    <scope>NUCLEOTIDE SEQUENCE</scope>
    <source>
        <strain evidence="2">S14</strain>
    </source>
</reference>
<dbReference type="Proteomes" id="UP001181622">
    <property type="component" value="Unassembled WGS sequence"/>
</dbReference>
<keyword evidence="1" id="KW-0732">Signal</keyword>
<feature type="signal peptide" evidence="1">
    <location>
        <begin position="1"/>
        <end position="22"/>
    </location>
</feature>
<comment type="caution">
    <text evidence="2">The sequence shown here is derived from an EMBL/GenBank/DDBJ whole genome shotgun (WGS) entry which is preliminary data.</text>
</comment>
<evidence type="ECO:0000256" key="1">
    <source>
        <dbReference type="SAM" id="SignalP"/>
    </source>
</evidence>
<dbReference type="RefSeq" id="WP_309393470.1">
    <property type="nucleotide sequence ID" value="NZ_JADBEO010000039.1"/>
</dbReference>
<feature type="chain" id="PRO_5046117283" evidence="1">
    <location>
        <begin position="23"/>
        <end position="164"/>
    </location>
</feature>
<dbReference type="EMBL" id="JADBEO010000039">
    <property type="protein sequence ID" value="MDR4308050.1"/>
    <property type="molecule type" value="Genomic_DNA"/>
</dbReference>
<proteinExistence type="predicted"/>
<protein>
    <submittedName>
        <fullName evidence="2">Uncharacterized protein</fullName>
    </submittedName>
</protein>
<organism evidence="2 3">
    <name type="scientific">Chelatococcus sambhunathii</name>
    <dbReference type="NCBI Taxonomy" id="363953"/>
    <lineage>
        <taxon>Bacteria</taxon>
        <taxon>Pseudomonadati</taxon>
        <taxon>Pseudomonadota</taxon>
        <taxon>Alphaproteobacteria</taxon>
        <taxon>Hyphomicrobiales</taxon>
        <taxon>Chelatococcaceae</taxon>
        <taxon>Chelatococcus</taxon>
    </lineage>
</organism>
<accession>A0ABU1DJ62</accession>
<evidence type="ECO:0000313" key="3">
    <source>
        <dbReference type="Proteomes" id="UP001181622"/>
    </source>
</evidence>
<evidence type="ECO:0000313" key="2">
    <source>
        <dbReference type="EMBL" id="MDR4308050.1"/>
    </source>
</evidence>
<name>A0ABU1DJ62_9HYPH</name>